<feature type="coiled-coil region" evidence="1">
    <location>
        <begin position="89"/>
        <end position="116"/>
    </location>
</feature>
<reference evidence="2 3" key="1">
    <citation type="submission" date="2015-09" db="EMBL/GenBank/DDBJ databases">
        <title>Draft genome sequence of Kouleothrix aurantiaca JCM 19913.</title>
        <authorList>
            <person name="Hemp J."/>
        </authorList>
    </citation>
    <scope>NUCLEOTIDE SEQUENCE [LARGE SCALE GENOMIC DNA]</scope>
    <source>
        <strain evidence="2 3">COM-B</strain>
    </source>
</reference>
<dbReference type="Proteomes" id="UP000050509">
    <property type="component" value="Unassembled WGS sequence"/>
</dbReference>
<proteinExistence type="predicted"/>
<comment type="caution">
    <text evidence="2">The sequence shown here is derived from an EMBL/GenBank/DDBJ whole genome shotgun (WGS) entry which is preliminary data.</text>
</comment>
<accession>A0A0P9FH53</accession>
<protein>
    <submittedName>
        <fullName evidence="2">Uncharacterized protein</fullName>
    </submittedName>
</protein>
<evidence type="ECO:0000313" key="3">
    <source>
        <dbReference type="Proteomes" id="UP000050509"/>
    </source>
</evidence>
<gene>
    <name evidence="2" type="ORF">SE17_15390</name>
</gene>
<name>A0A0P9FH53_9CHLR</name>
<evidence type="ECO:0000313" key="2">
    <source>
        <dbReference type="EMBL" id="KPV52460.1"/>
    </source>
</evidence>
<dbReference type="AlphaFoldDB" id="A0A0P9FH53"/>
<keyword evidence="3" id="KW-1185">Reference proteome</keyword>
<sequence length="217" mass="24482">MSTPDLDLQQLADRLTPGKVYRWDHLRQMLQIDIATANRMVNARLVKAVNCSDHHWSWIIRADTLNVAEGKQVKSRIELMQARAHLQEQRDAQGNVAGLDKQLEALDRELADFDRAVKAALVALFGTEYKEWLNLHDASGTPLAPCQVVPGDTCKMKEVGEEAVTLCITIGTKQHNLVIPYSQIQAVDGNDVFLMPKPQIDRKVIAACRRRMRELYA</sequence>
<organism evidence="2 3">
    <name type="scientific">Kouleothrix aurantiaca</name>
    <dbReference type="NCBI Taxonomy" id="186479"/>
    <lineage>
        <taxon>Bacteria</taxon>
        <taxon>Bacillati</taxon>
        <taxon>Chloroflexota</taxon>
        <taxon>Chloroflexia</taxon>
        <taxon>Chloroflexales</taxon>
        <taxon>Roseiflexineae</taxon>
        <taxon>Roseiflexaceae</taxon>
        <taxon>Kouleothrix</taxon>
    </lineage>
</organism>
<keyword evidence="1" id="KW-0175">Coiled coil</keyword>
<evidence type="ECO:0000256" key="1">
    <source>
        <dbReference type="SAM" id="Coils"/>
    </source>
</evidence>
<dbReference type="EMBL" id="LJCR01000539">
    <property type="protein sequence ID" value="KPV52460.1"/>
    <property type="molecule type" value="Genomic_DNA"/>
</dbReference>